<proteinExistence type="predicted"/>
<keyword evidence="7" id="KW-1185">Reference proteome</keyword>
<evidence type="ECO:0000256" key="4">
    <source>
        <dbReference type="ARBA" id="ARBA00023136"/>
    </source>
</evidence>
<evidence type="ECO:0000313" key="7">
    <source>
        <dbReference type="Proteomes" id="UP001500221"/>
    </source>
</evidence>
<name>A0ABP9Q1M0_9ACTN</name>
<dbReference type="Proteomes" id="UP001500221">
    <property type="component" value="Unassembled WGS sequence"/>
</dbReference>
<evidence type="ECO:0000313" key="6">
    <source>
        <dbReference type="EMBL" id="GAA5155609.1"/>
    </source>
</evidence>
<sequence>MALTGAVLAVLLAVVMASSAVAKLRRQPDVEESLDRAEVARPLRPVLAGVELVGSLGLVAGIWVRWAGVAAAVGFFVYFVLAIVAHLRAGEIRGVSVPFVLALIAGATALLWGTEAA</sequence>
<evidence type="ECO:0000256" key="1">
    <source>
        <dbReference type="ARBA" id="ARBA00004141"/>
    </source>
</evidence>
<evidence type="ECO:0000256" key="3">
    <source>
        <dbReference type="ARBA" id="ARBA00022989"/>
    </source>
</evidence>
<dbReference type="InterPro" id="IPR032808">
    <property type="entry name" value="DoxX"/>
</dbReference>
<evidence type="ECO:0000256" key="5">
    <source>
        <dbReference type="SAM" id="Phobius"/>
    </source>
</evidence>
<comment type="subcellular location">
    <subcellularLocation>
        <location evidence="1">Membrane</location>
        <topology evidence="1">Multi-pass membrane protein</topology>
    </subcellularLocation>
</comment>
<protein>
    <recommendedName>
        <fullName evidence="8">DoxX family protein</fullName>
    </recommendedName>
</protein>
<keyword evidence="2 5" id="KW-0812">Transmembrane</keyword>
<organism evidence="6 7">
    <name type="scientific">Nocardioides marinquilinus</name>
    <dbReference type="NCBI Taxonomy" id="1210400"/>
    <lineage>
        <taxon>Bacteria</taxon>
        <taxon>Bacillati</taxon>
        <taxon>Actinomycetota</taxon>
        <taxon>Actinomycetes</taxon>
        <taxon>Propionibacteriales</taxon>
        <taxon>Nocardioidaceae</taxon>
        <taxon>Nocardioides</taxon>
    </lineage>
</organism>
<keyword evidence="4 5" id="KW-0472">Membrane</keyword>
<evidence type="ECO:0008006" key="8">
    <source>
        <dbReference type="Google" id="ProtNLM"/>
    </source>
</evidence>
<feature type="transmembrane region" description="Helical" evidence="5">
    <location>
        <begin position="95"/>
        <end position="113"/>
    </location>
</feature>
<comment type="caution">
    <text evidence="6">The sequence shown here is derived from an EMBL/GenBank/DDBJ whole genome shotgun (WGS) entry which is preliminary data.</text>
</comment>
<dbReference type="EMBL" id="BAABKG010000006">
    <property type="protein sequence ID" value="GAA5155609.1"/>
    <property type="molecule type" value="Genomic_DNA"/>
</dbReference>
<dbReference type="Pfam" id="PF13564">
    <property type="entry name" value="DoxX_2"/>
    <property type="match status" value="1"/>
</dbReference>
<reference evidence="7" key="1">
    <citation type="journal article" date="2019" name="Int. J. Syst. Evol. Microbiol.">
        <title>The Global Catalogue of Microorganisms (GCM) 10K type strain sequencing project: providing services to taxonomists for standard genome sequencing and annotation.</title>
        <authorList>
            <consortium name="The Broad Institute Genomics Platform"/>
            <consortium name="The Broad Institute Genome Sequencing Center for Infectious Disease"/>
            <person name="Wu L."/>
            <person name="Ma J."/>
        </authorList>
    </citation>
    <scope>NUCLEOTIDE SEQUENCE [LARGE SCALE GENOMIC DNA]</scope>
    <source>
        <strain evidence="7">JCM 18459</strain>
    </source>
</reference>
<accession>A0ABP9Q1M0</accession>
<gene>
    <name evidence="6" type="ORF">GCM10023340_41330</name>
</gene>
<feature type="transmembrane region" description="Helical" evidence="5">
    <location>
        <begin position="69"/>
        <end position="89"/>
    </location>
</feature>
<keyword evidence="3 5" id="KW-1133">Transmembrane helix</keyword>
<evidence type="ECO:0000256" key="2">
    <source>
        <dbReference type="ARBA" id="ARBA00022692"/>
    </source>
</evidence>
<dbReference type="RefSeq" id="WP_345463377.1">
    <property type="nucleotide sequence ID" value="NZ_BAABKG010000006.1"/>
</dbReference>